<keyword evidence="4" id="KW-1185">Reference proteome</keyword>
<evidence type="ECO:0008006" key="5">
    <source>
        <dbReference type="Google" id="ProtNLM"/>
    </source>
</evidence>
<evidence type="ECO:0000313" key="4">
    <source>
        <dbReference type="Proteomes" id="UP000256779"/>
    </source>
</evidence>
<dbReference type="OrthoDB" id="1523346at2"/>
<feature type="compositionally biased region" description="Polar residues" evidence="1">
    <location>
        <begin position="252"/>
        <end position="266"/>
    </location>
</feature>
<feature type="region of interest" description="Disordered" evidence="1">
    <location>
        <begin position="252"/>
        <end position="273"/>
    </location>
</feature>
<gene>
    <name evidence="3" type="ORF">C7460_102140</name>
</gene>
<accession>A0A3D9L6Z7</accession>
<evidence type="ECO:0000256" key="2">
    <source>
        <dbReference type="SAM" id="SignalP"/>
    </source>
</evidence>
<protein>
    <recommendedName>
        <fullName evidence="5">FG-GAP repeat protein</fullName>
    </recommendedName>
</protein>
<sequence>MSFKPTIYLLAFLSLCAGCGLTEDDNPSPEDVFVKFYGRGSNEAVDLQRTSTGDVIILAKNQLEDGDADFYLVKVDEAGNEVDSRILDGSDGSEDQPKKIKAVGNDEFLIVGQMSTETGIHGIWARINVNLEVVSSAESGSEFFNVIDSVEAVDIIATTEDDGIAKYVIIGHSRKIYSSDIIRNGNYQIILTKEDDEDSTYWVKSHGFSGNEFGLALFETPQRGILAVGEASEGSNRGVYVFETNRYGTNDQGGDVYNASSATSGEGASPSADDIPLGVAETSLGYSIVGSTLDQNGRQVGFHIAVNASGQQLENKTFILQNDYNLACQAIDVAETAYGELMVTGSIPVFAPTGDGAGVNKLEQVFVSRLHRLSGRIVGGDQNYGTTVGNDRGNAVLALPGGDVLVATTIDFGSGTKMVGLLRLNRYGELKD</sequence>
<evidence type="ECO:0000313" key="3">
    <source>
        <dbReference type="EMBL" id="REE02118.1"/>
    </source>
</evidence>
<dbReference type="PANTHER" id="PTHR42754:SF1">
    <property type="entry name" value="LIPOPROTEIN"/>
    <property type="match status" value="1"/>
</dbReference>
<comment type="caution">
    <text evidence="3">The sequence shown here is derived from an EMBL/GenBank/DDBJ whole genome shotgun (WGS) entry which is preliminary data.</text>
</comment>
<dbReference type="PANTHER" id="PTHR42754">
    <property type="entry name" value="ENDOGLUCANASE"/>
    <property type="match status" value="1"/>
</dbReference>
<dbReference type="EMBL" id="QREG01000002">
    <property type="protein sequence ID" value="REE02118.1"/>
    <property type="molecule type" value="Genomic_DNA"/>
</dbReference>
<dbReference type="Proteomes" id="UP000256779">
    <property type="component" value="Unassembled WGS sequence"/>
</dbReference>
<feature type="signal peptide" evidence="2">
    <location>
        <begin position="1"/>
        <end position="17"/>
    </location>
</feature>
<organism evidence="3 4">
    <name type="scientific">Marinoscillum furvescens DSM 4134</name>
    <dbReference type="NCBI Taxonomy" id="1122208"/>
    <lineage>
        <taxon>Bacteria</taxon>
        <taxon>Pseudomonadati</taxon>
        <taxon>Bacteroidota</taxon>
        <taxon>Cytophagia</taxon>
        <taxon>Cytophagales</taxon>
        <taxon>Reichenbachiellaceae</taxon>
        <taxon>Marinoscillum</taxon>
    </lineage>
</organism>
<keyword evidence="2" id="KW-0732">Signal</keyword>
<dbReference type="RefSeq" id="WP_115866652.1">
    <property type="nucleotide sequence ID" value="NZ_QREG01000002.1"/>
</dbReference>
<name>A0A3D9L6Z7_MARFU</name>
<proteinExistence type="predicted"/>
<dbReference type="AlphaFoldDB" id="A0A3D9L6Z7"/>
<feature type="chain" id="PRO_5017739137" description="FG-GAP repeat protein" evidence="2">
    <location>
        <begin position="18"/>
        <end position="432"/>
    </location>
</feature>
<reference evidence="3 4" key="1">
    <citation type="submission" date="2018-07" db="EMBL/GenBank/DDBJ databases">
        <title>Genomic Encyclopedia of Type Strains, Phase IV (KMG-IV): sequencing the most valuable type-strain genomes for metagenomic binning, comparative biology and taxonomic classification.</title>
        <authorList>
            <person name="Goeker M."/>
        </authorList>
    </citation>
    <scope>NUCLEOTIDE SEQUENCE [LARGE SCALE GENOMIC DNA]</scope>
    <source>
        <strain evidence="3 4">DSM 4134</strain>
    </source>
</reference>
<evidence type="ECO:0000256" key="1">
    <source>
        <dbReference type="SAM" id="MobiDB-lite"/>
    </source>
</evidence>